<dbReference type="SMART" id="SM00342">
    <property type="entry name" value="HTH_ARAC"/>
    <property type="match status" value="1"/>
</dbReference>
<dbReference type="InterPro" id="IPR009057">
    <property type="entry name" value="Homeodomain-like_sf"/>
</dbReference>
<organism evidence="5 6">
    <name type="scientific">Kiritimatiella glycovorans</name>
    <dbReference type="NCBI Taxonomy" id="1307763"/>
    <lineage>
        <taxon>Bacteria</taxon>
        <taxon>Pseudomonadati</taxon>
        <taxon>Kiritimatiellota</taxon>
        <taxon>Kiritimatiellia</taxon>
        <taxon>Kiritimatiellales</taxon>
        <taxon>Kiritimatiellaceae</taxon>
        <taxon>Kiritimatiella</taxon>
    </lineage>
</organism>
<evidence type="ECO:0000313" key="6">
    <source>
        <dbReference type="Proteomes" id="UP000035268"/>
    </source>
</evidence>
<evidence type="ECO:0000256" key="2">
    <source>
        <dbReference type="ARBA" id="ARBA00023125"/>
    </source>
</evidence>
<evidence type="ECO:0000259" key="4">
    <source>
        <dbReference type="PROSITE" id="PS01124"/>
    </source>
</evidence>
<dbReference type="InterPro" id="IPR050204">
    <property type="entry name" value="AraC_XylS_family_regulators"/>
</dbReference>
<dbReference type="KEGG" id="vbl:L21SP4_02376"/>
<protein>
    <submittedName>
        <fullName evidence="5">AraC family transcriptional regulator</fullName>
    </submittedName>
</protein>
<keyword evidence="6" id="KW-1185">Reference proteome</keyword>
<accession>A0A0G3EJH9</accession>
<sequence>MKRVQSLPVLEEKACEALRWDALVTKSFRDDLVCTRDYTGIPLTGRRQHHELTYFHRGQGRVWTGGRTYPVAGGEMVLIRAEDFLRFEVDEGESLERHALQFEVCDERGRYVRLPETRFPVYRRTDDPPFWHGAIRTVRNLFYAGYSRESAHWMKALLTLYGLDLERHEAGGRNDRLDRLSGLCERIRRDPANAPTVAAMVRGFHSSHRHFIECFRAYAGETPRRYLLRARMEKAEMLLRETNWTVARIAGEIGYANPFKFSEQFKTWRGASPSGYRANHGAV</sequence>
<keyword evidence="3" id="KW-0804">Transcription</keyword>
<proteinExistence type="predicted"/>
<evidence type="ECO:0000313" key="5">
    <source>
        <dbReference type="EMBL" id="AKJ65602.1"/>
    </source>
</evidence>
<dbReference type="STRING" id="1307763.L21SP4_02376"/>
<dbReference type="InterPro" id="IPR037923">
    <property type="entry name" value="HTH-like"/>
</dbReference>
<dbReference type="GO" id="GO:0003700">
    <property type="term" value="F:DNA-binding transcription factor activity"/>
    <property type="evidence" value="ECO:0007669"/>
    <property type="project" value="InterPro"/>
</dbReference>
<dbReference type="EMBL" id="CP010904">
    <property type="protein sequence ID" value="AKJ65602.1"/>
    <property type="molecule type" value="Genomic_DNA"/>
</dbReference>
<dbReference type="InterPro" id="IPR003313">
    <property type="entry name" value="AraC-bd"/>
</dbReference>
<dbReference type="InterPro" id="IPR018060">
    <property type="entry name" value="HTH_AraC"/>
</dbReference>
<dbReference type="GO" id="GO:0043565">
    <property type="term" value="F:sequence-specific DNA binding"/>
    <property type="evidence" value="ECO:0007669"/>
    <property type="project" value="InterPro"/>
</dbReference>
<dbReference type="AlphaFoldDB" id="A0A0G3EJH9"/>
<name>A0A0G3EJH9_9BACT</name>
<dbReference type="SUPFAM" id="SSF51215">
    <property type="entry name" value="Regulatory protein AraC"/>
    <property type="match status" value="1"/>
</dbReference>
<dbReference type="Pfam" id="PF02311">
    <property type="entry name" value="AraC_binding"/>
    <property type="match status" value="1"/>
</dbReference>
<dbReference type="PROSITE" id="PS01124">
    <property type="entry name" value="HTH_ARAC_FAMILY_2"/>
    <property type="match status" value="1"/>
</dbReference>
<keyword evidence="1" id="KW-0805">Transcription regulation</keyword>
<dbReference type="Pfam" id="PF12833">
    <property type="entry name" value="HTH_18"/>
    <property type="match status" value="1"/>
</dbReference>
<reference evidence="6" key="1">
    <citation type="submission" date="2015-02" db="EMBL/GenBank/DDBJ databases">
        <title>Description and complete genome sequence of the first cultured representative of the subdivision 5 of the Verrucomicrobia phylum.</title>
        <authorList>
            <person name="Spring S."/>
            <person name="Bunk B."/>
            <person name="Sproer C."/>
            <person name="Klenk H.-P."/>
        </authorList>
    </citation>
    <scope>NUCLEOTIDE SEQUENCE [LARGE SCALE GENOMIC DNA]</scope>
    <source>
        <strain evidence="6">L21-Fru-AB</strain>
    </source>
</reference>
<dbReference type="PANTHER" id="PTHR46796">
    <property type="entry name" value="HTH-TYPE TRANSCRIPTIONAL ACTIVATOR RHAS-RELATED"/>
    <property type="match status" value="1"/>
</dbReference>
<dbReference type="SUPFAM" id="SSF46689">
    <property type="entry name" value="Homeodomain-like"/>
    <property type="match status" value="2"/>
</dbReference>
<keyword evidence="2" id="KW-0238">DNA-binding</keyword>
<dbReference type="Proteomes" id="UP000035268">
    <property type="component" value="Chromosome"/>
</dbReference>
<dbReference type="OrthoDB" id="9813413at2"/>
<dbReference type="RefSeq" id="WP_160300825.1">
    <property type="nucleotide sequence ID" value="NZ_CP010904.1"/>
</dbReference>
<reference evidence="5 6" key="2">
    <citation type="journal article" date="2016" name="ISME J.">
        <title>Characterization of the first cultured representative of Verrucomicrobia subdivision 5 indicates the proposal of a novel phylum.</title>
        <authorList>
            <person name="Spring S."/>
            <person name="Bunk B."/>
            <person name="Sproer C."/>
            <person name="Schumann P."/>
            <person name="Rohde M."/>
            <person name="Tindall B.J."/>
            <person name="Klenk H.P."/>
        </authorList>
    </citation>
    <scope>NUCLEOTIDE SEQUENCE [LARGE SCALE GENOMIC DNA]</scope>
    <source>
        <strain evidence="5 6">L21-Fru-AB</strain>
    </source>
</reference>
<evidence type="ECO:0000256" key="1">
    <source>
        <dbReference type="ARBA" id="ARBA00023015"/>
    </source>
</evidence>
<gene>
    <name evidence="5" type="ORF">L21SP4_02376</name>
</gene>
<feature type="domain" description="HTH araC/xylS-type" evidence="4">
    <location>
        <begin position="181"/>
        <end position="279"/>
    </location>
</feature>
<evidence type="ECO:0000256" key="3">
    <source>
        <dbReference type="ARBA" id="ARBA00023163"/>
    </source>
</evidence>
<dbReference type="Gene3D" id="1.10.10.60">
    <property type="entry name" value="Homeodomain-like"/>
    <property type="match status" value="2"/>
</dbReference>